<comment type="caution">
    <text evidence="9">The sequence shown here is derived from an EMBL/GenBank/DDBJ whole genome shotgun (WGS) entry which is preliminary data.</text>
</comment>
<evidence type="ECO:0000259" key="8">
    <source>
        <dbReference type="Pfam" id="PF20684"/>
    </source>
</evidence>
<protein>
    <recommendedName>
        <fullName evidence="8">Rhodopsin domain-containing protein</fullName>
    </recommendedName>
</protein>
<dbReference type="Proteomes" id="UP000566819">
    <property type="component" value="Unassembled WGS sequence"/>
</dbReference>
<feature type="transmembrane region" description="Helical" evidence="7">
    <location>
        <begin position="173"/>
        <end position="190"/>
    </location>
</feature>
<dbReference type="PANTHER" id="PTHR33048:SF47">
    <property type="entry name" value="INTEGRAL MEMBRANE PROTEIN-RELATED"/>
    <property type="match status" value="1"/>
</dbReference>
<evidence type="ECO:0000256" key="5">
    <source>
        <dbReference type="ARBA" id="ARBA00038359"/>
    </source>
</evidence>
<dbReference type="GO" id="GO:0016020">
    <property type="term" value="C:membrane"/>
    <property type="evidence" value="ECO:0007669"/>
    <property type="project" value="UniProtKB-SubCell"/>
</dbReference>
<accession>A0A8H4VX58</accession>
<dbReference type="OrthoDB" id="10017208at2759"/>
<evidence type="ECO:0000313" key="10">
    <source>
        <dbReference type="Proteomes" id="UP000566819"/>
    </source>
</evidence>
<evidence type="ECO:0000256" key="1">
    <source>
        <dbReference type="ARBA" id="ARBA00004141"/>
    </source>
</evidence>
<keyword evidence="3 7" id="KW-1133">Transmembrane helix</keyword>
<dbReference type="Pfam" id="PF20684">
    <property type="entry name" value="Fung_rhodopsin"/>
    <property type="match status" value="1"/>
</dbReference>
<feature type="transmembrane region" description="Helical" evidence="7">
    <location>
        <begin position="202"/>
        <end position="225"/>
    </location>
</feature>
<reference evidence="9 10" key="1">
    <citation type="submission" date="2020-03" db="EMBL/GenBank/DDBJ databases">
        <title>Draft Genome Sequence of Cudoniella acicularis.</title>
        <authorList>
            <person name="Buettner E."/>
            <person name="Kellner H."/>
        </authorList>
    </citation>
    <scope>NUCLEOTIDE SEQUENCE [LARGE SCALE GENOMIC DNA]</scope>
    <source>
        <strain evidence="9 10">DSM 108380</strain>
    </source>
</reference>
<organism evidence="9 10">
    <name type="scientific">Cudoniella acicularis</name>
    <dbReference type="NCBI Taxonomy" id="354080"/>
    <lineage>
        <taxon>Eukaryota</taxon>
        <taxon>Fungi</taxon>
        <taxon>Dikarya</taxon>
        <taxon>Ascomycota</taxon>
        <taxon>Pezizomycotina</taxon>
        <taxon>Leotiomycetes</taxon>
        <taxon>Helotiales</taxon>
        <taxon>Tricladiaceae</taxon>
        <taxon>Cudoniella</taxon>
    </lineage>
</organism>
<feature type="transmembrane region" description="Helical" evidence="7">
    <location>
        <begin position="45"/>
        <end position="64"/>
    </location>
</feature>
<comment type="subcellular location">
    <subcellularLocation>
        <location evidence="1">Membrane</location>
        <topology evidence="1">Multi-pass membrane protein</topology>
    </subcellularLocation>
</comment>
<gene>
    <name evidence="9" type="ORF">G7Y89_g12214</name>
</gene>
<dbReference type="PANTHER" id="PTHR33048">
    <property type="entry name" value="PTH11-LIKE INTEGRAL MEMBRANE PROTEIN (AFU_ORTHOLOGUE AFUA_5G11245)"/>
    <property type="match status" value="1"/>
</dbReference>
<evidence type="ECO:0000256" key="3">
    <source>
        <dbReference type="ARBA" id="ARBA00022989"/>
    </source>
</evidence>
<proteinExistence type="inferred from homology"/>
<feature type="domain" description="Rhodopsin" evidence="8">
    <location>
        <begin position="29"/>
        <end position="265"/>
    </location>
</feature>
<dbReference type="AlphaFoldDB" id="A0A8H4VX58"/>
<evidence type="ECO:0000313" key="9">
    <source>
        <dbReference type="EMBL" id="KAF4625948.1"/>
    </source>
</evidence>
<feature type="region of interest" description="Disordered" evidence="6">
    <location>
        <begin position="277"/>
        <end position="356"/>
    </location>
</feature>
<feature type="transmembrane region" description="Helical" evidence="7">
    <location>
        <begin position="89"/>
        <end position="111"/>
    </location>
</feature>
<evidence type="ECO:0000256" key="6">
    <source>
        <dbReference type="SAM" id="MobiDB-lite"/>
    </source>
</evidence>
<sequence length="458" mass="50888">MAPGVSSRGAQVIICSVVTVFIATAAVCLRFFTRRRIIHVLGREDWFILLALFFSIGNTVGMIFQSEHALGHHIADLSSQDVVSFLKGFYFTVISYNLSLTMTKISILLLYMRIFSISNIQLICYIQLAIVIVYGLWLLFDNIFFCTPISFFWDKTIPGKCLPSAKVWFTNSSLNIATDFMILILPLPVISTLRLPKQQKQILYPIFAVGFFVCTISIGRLYLLYVATSSTDPTWDNIGIAVWSCIEPNAAITCACLTTLQPLVAHYFPSFSSNPGVSTFPENSRYCASRTTPRSELGTEMSKDETSTADGGSEWGSSHPNETTDLESFAGQSTNDSGRRSEESSGSFAEVNMRGGGREHLRLQSISAAYLQGGRQERLRCGGWPGCEMRSCEEELRAPEGQVVHIYAEKGPRQMDSEAQPENGLEMCQDRWVTGWKGSDGEGRGVIRIQTVVEQKVE</sequence>
<keyword evidence="4 7" id="KW-0472">Membrane</keyword>
<feature type="transmembrane region" description="Helical" evidence="7">
    <location>
        <begin position="123"/>
        <end position="153"/>
    </location>
</feature>
<name>A0A8H4VX58_9HELO</name>
<keyword evidence="2 7" id="KW-0812">Transmembrane</keyword>
<dbReference type="EMBL" id="JAAMPI010001258">
    <property type="protein sequence ID" value="KAF4625948.1"/>
    <property type="molecule type" value="Genomic_DNA"/>
</dbReference>
<evidence type="ECO:0000256" key="7">
    <source>
        <dbReference type="SAM" id="Phobius"/>
    </source>
</evidence>
<dbReference type="InterPro" id="IPR049326">
    <property type="entry name" value="Rhodopsin_dom_fungi"/>
</dbReference>
<feature type="transmembrane region" description="Helical" evidence="7">
    <location>
        <begin position="12"/>
        <end position="33"/>
    </location>
</feature>
<evidence type="ECO:0000256" key="4">
    <source>
        <dbReference type="ARBA" id="ARBA00023136"/>
    </source>
</evidence>
<keyword evidence="10" id="KW-1185">Reference proteome</keyword>
<comment type="similarity">
    <text evidence="5">Belongs to the SAT4 family.</text>
</comment>
<evidence type="ECO:0000256" key="2">
    <source>
        <dbReference type="ARBA" id="ARBA00022692"/>
    </source>
</evidence>
<dbReference type="InterPro" id="IPR052337">
    <property type="entry name" value="SAT4-like"/>
</dbReference>